<dbReference type="GO" id="GO:0055085">
    <property type="term" value="P:transmembrane transport"/>
    <property type="evidence" value="ECO:0007669"/>
    <property type="project" value="InterPro"/>
</dbReference>
<dbReference type="AlphaFoldDB" id="A0A0C2GQM0"/>
<evidence type="ECO:0000256" key="5">
    <source>
        <dbReference type="SAM" id="MobiDB-lite"/>
    </source>
</evidence>
<feature type="non-terminal residue" evidence="8">
    <location>
        <position position="308"/>
    </location>
</feature>
<name>A0A0C2GQM0_9BILA</name>
<dbReference type="Pfam" id="PF00916">
    <property type="entry name" value="Sulfate_transp"/>
    <property type="match status" value="1"/>
</dbReference>
<dbReference type="PANTHER" id="PTHR11814">
    <property type="entry name" value="SULFATE TRANSPORTER"/>
    <property type="match status" value="1"/>
</dbReference>
<reference evidence="8 9" key="1">
    <citation type="submission" date="2013-12" db="EMBL/GenBank/DDBJ databases">
        <title>Draft genome of the parsitic nematode Ancylostoma duodenale.</title>
        <authorList>
            <person name="Mitreva M."/>
        </authorList>
    </citation>
    <scope>NUCLEOTIDE SEQUENCE [LARGE SCALE GENOMIC DNA]</scope>
    <source>
        <strain evidence="8 9">Zhejiang</strain>
    </source>
</reference>
<dbReference type="GO" id="GO:0016020">
    <property type="term" value="C:membrane"/>
    <property type="evidence" value="ECO:0007669"/>
    <property type="project" value="UniProtKB-SubCell"/>
</dbReference>
<dbReference type="InterPro" id="IPR001902">
    <property type="entry name" value="SLC26A/SulP_fam"/>
</dbReference>
<feature type="transmembrane region" description="Helical" evidence="6">
    <location>
        <begin position="14"/>
        <end position="36"/>
    </location>
</feature>
<feature type="transmembrane region" description="Helical" evidence="6">
    <location>
        <begin position="140"/>
        <end position="157"/>
    </location>
</feature>
<evidence type="ECO:0000313" key="8">
    <source>
        <dbReference type="EMBL" id="KIH59281.1"/>
    </source>
</evidence>
<evidence type="ECO:0000256" key="1">
    <source>
        <dbReference type="ARBA" id="ARBA00004141"/>
    </source>
</evidence>
<keyword evidence="9" id="KW-1185">Reference proteome</keyword>
<keyword evidence="2 6" id="KW-0812">Transmembrane</keyword>
<feature type="compositionally biased region" description="Polar residues" evidence="5">
    <location>
        <begin position="295"/>
        <end position="308"/>
    </location>
</feature>
<keyword evidence="4 6" id="KW-0472">Membrane</keyword>
<organism evidence="8 9">
    <name type="scientific">Ancylostoma duodenale</name>
    <dbReference type="NCBI Taxonomy" id="51022"/>
    <lineage>
        <taxon>Eukaryota</taxon>
        <taxon>Metazoa</taxon>
        <taxon>Ecdysozoa</taxon>
        <taxon>Nematoda</taxon>
        <taxon>Chromadorea</taxon>
        <taxon>Rhabditida</taxon>
        <taxon>Rhabditina</taxon>
        <taxon>Rhabditomorpha</taxon>
        <taxon>Strongyloidea</taxon>
        <taxon>Ancylostomatidae</taxon>
        <taxon>Ancylostomatinae</taxon>
        <taxon>Ancylostoma</taxon>
    </lineage>
</organism>
<evidence type="ECO:0000256" key="6">
    <source>
        <dbReference type="SAM" id="Phobius"/>
    </source>
</evidence>
<accession>A0A0C2GQM0</accession>
<evidence type="ECO:0000256" key="4">
    <source>
        <dbReference type="ARBA" id="ARBA00023136"/>
    </source>
</evidence>
<gene>
    <name evidence="8" type="ORF">ANCDUO_10493</name>
</gene>
<comment type="subcellular location">
    <subcellularLocation>
        <location evidence="1">Membrane</location>
        <topology evidence="1">Multi-pass membrane protein</topology>
    </subcellularLocation>
</comment>
<keyword evidence="3 6" id="KW-1133">Transmembrane helix</keyword>
<evidence type="ECO:0000256" key="3">
    <source>
        <dbReference type="ARBA" id="ARBA00022989"/>
    </source>
</evidence>
<dbReference type="Proteomes" id="UP000054047">
    <property type="component" value="Unassembled WGS sequence"/>
</dbReference>
<feature type="domain" description="SLC26A/SulP transporter" evidence="7">
    <location>
        <begin position="8"/>
        <end position="225"/>
    </location>
</feature>
<evidence type="ECO:0000313" key="9">
    <source>
        <dbReference type="Proteomes" id="UP000054047"/>
    </source>
</evidence>
<protein>
    <submittedName>
        <fullName evidence="8">Inorganic anion transporter, SulP family</fullName>
    </submittedName>
</protein>
<sequence>MWNMIVDFHMVRDLILSVGSANITAVIISVAGILFLDLGRTYINPRVKRFSPIPPPLELILVIIGVILSVTLDLHERYHIAIVNTIPRGFPMPSIPNTSLVPHLIPDGIAIAVICYMFVMSMGKLFAKKHKYKTDATQEFYAVGVMSIASSFFPVYPVGASLSRSSVCEMSGANTQLYTIFSSTLLLTVILVLGPFLEPLPMCILACIVIVSLKALFLQVRELPRPKFTPTHVDEIPPQHVPEGVVVLKFESPLHFANVTLFTDKVADLIASSNAEDFSSPPDCELGPVPKDIESSPQKPGLTNCNMP</sequence>
<feature type="transmembrane region" description="Helical" evidence="6">
    <location>
        <begin position="203"/>
        <end position="220"/>
    </location>
</feature>
<proteinExistence type="predicted"/>
<evidence type="ECO:0000259" key="7">
    <source>
        <dbReference type="Pfam" id="PF00916"/>
    </source>
</evidence>
<dbReference type="EMBL" id="KN732145">
    <property type="protein sequence ID" value="KIH59281.1"/>
    <property type="molecule type" value="Genomic_DNA"/>
</dbReference>
<dbReference type="OrthoDB" id="288203at2759"/>
<evidence type="ECO:0000256" key="2">
    <source>
        <dbReference type="ARBA" id="ARBA00022692"/>
    </source>
</evidence>
<feature type="transmembrane region" description="Helical" evidence="6">
    <location>
        <begin position="57"/>
        <end position="75"/>
    </location>
</feature>
<feature type="transmembrane region" description="Helical" evidence="6">
    <location>
        <begin position="177"/>
        <end position="196"/>
    </location>
</feature>
<feature type="transmembrane region" description="Helical" evidence="6">
    <location>
        <begin position="100"/>
        <end position="119"/>
    </location>
</feature>
<feature type="region of interest" description="Disordered" evidence="5">
    <location>
        <begin position="276"/>
        <end position="308"/>
    </location>
</feature>
<dbReference type="InterPro" id="IPR011547">
    <property type="entry name" value="SLC26A/SulP_dom"/>
</dbReference>